<dbReference type="Gene3D" id="3.30.565.10">
    <property type="entry name" value="Histidine kinase-like ATPase, C-terminal domain"/>
    <property type="match status" value="1"/>
</dbReference>
<dbReference type="SMART" id="SM00448">
    <property type="entry name" value="REC"/>
    <property type="match status" value="1"/>
</dbReference>
<dbReference type="PROSITE" id="PS00041">
    <property type="entry name" value="HTH_ARAC_FAMILY_1"/>
    <property type="match status" value="1"/>
</dbReference>
<dbReference type="InterPro" id="IPR011110">
    <property type="entry name" value="Reg_prop"/>
</dbReference>
<evidence type="ECO:0000259" key="11">
    <source>
        <dbReference type="PROSITE" id="PS50110"/>
    </source>
</evidence>
<keyword evidence="13" id="KW-1185">Reference proteome</keyword>
<reference evidence="12 13" key="1">
    <citation type="submission" date="2019-08" db="EMBL/GenBank/DDBJ databases">
        <title>In-depth cultivation of the pig gut microbiome towards novel bacterial diversity and tailored functional studies.</title>
        <authorList>
            <person name="Wylensek D."/>
            <person name="Hitch T.C.A."/>
            <person name="Clavel T."/>
        </authorList>
    </citation>
    <scope>NUCLEOTIDE SEQUENCE [LARGE SCALE GENOMIC DNA]</scope>
    <source>
        <strain evidence="12 13">LKV-178-WT-2A</strain>
    </source>
</reference>
<feature type="signal peptide" evidence="8">
    <location>
        <begin position="1"/>
        <end position="25"/>
    </location>
</feature>
<dbReference type="Gene3D" id="1.10.10.60">
    <property type="entry name" value="Homeodomain-like"/>
    <property type="match status" value="1"/>
</dbReference>
<dbReference type="Gene3D" id="2.130.10.10">
    <property type="entry name" value="YVTN repeat-like/Quinoprotein amine dehydrogenase"/>
    <property type="match status" value="3"/>
</dbReference>
<dbReference type="PRINTS" id="PR00344">
    <property type="entry name" value="BCTRLSENSOR"/>
</dbReference>
<keyword evidence="8" id="KW-0732">Signal</keyword>
<keyword evidence="3 7" id="KW-0597">Phosphoprotein</keyword>
<keyword evidence="5" id="KW-0238">DNA-binding</keyword>
<keyword evidence="6" id="KW-0804">Transcription</keyword>
<evidence type="ECO:0000256" key="3">
    <source>
        <dbReference type="ARBA" id="ARBA00022553"/>
    </source>
</evidence>
<name>A0A7K0KF61_9BACT</name>
<dbReference type="SUPFAM" id="SSF47384">
    <property type="entry name" value="Homodimeric domain of signal transducing histidine kinase"/>
    <property type="match status" value="1"/>
</dbReference>
<dbReference type="PANTHER" id="PTHR43547">
    <property type="entry name" value="TWO-COMPONENT HISTIDINE KINASE"/>
    <property type="match status" value="1"/>
</dbReference>
<gene>
    <name evidence="12" type="ORF">FYJ73_07795</name>
</gene>
<dbReference type="InterPro" id="IPR018062">
    <property type="entry name" value="HTH_AraC-typ_CS"/>
</dbReference>
<feature type="chain" id="PRO_5029583747" description="histidine kinase" evidence="8">
    <location>
        <begin position="26"/>
        <end position="1333"/>
    </location>
</feature>
<dbReference type="SUPFAM" id="SSF52172">
    <property type="entry name" value="CheY-like"/>
    <property type="match status" value="1"/>
</dbReference>
<dbReference type="PANTHER" id="PTHR43547:SF2">
    <property type="entry name" value="HYBRID SIGNAL TRANSDUCTION HISTIDINE KINASE C"/>
    <property type="match status" value="1"/>
</dbReference>
<dbReference type="InterPro" id="IPR018060">
    <property type="entry name" value="HTH_AraC"/>
</dbReference>
<dbReference type="InterPro" id="IPR003661">
    <property type="entry name" value="HisK_dim/P_dom"/>
</dbReference>
<feature type="domain" description="Response regulatory" evidence="11">
    <location>
        <begin position="1088"/>
        <end position="1203"/>
    </location>
</feature>
<organism evidence="12 13">
    <name type="scientific">Hallella mizrahii</name>
    <dbReference type="NCBI Taxonomy" id="2606637"/>
    <lineage>
        <taxon>Bacteria</taxon>
        <taxon>Pseudomonadati</taxon>
        <taxon>Bacteroidota</taxon>
        <taxon>Bacteroidia</taxon>
        <taxon>Bacteroidales</taxon>
        <taxon>Prevotellaceae</taxon>
        <taxon>Hallella</taxon>
    </lineage>
</organism>
<dbReference type="InterPro" id="IPR003594">
    <property type="entry name" value="HATPase_dom"/>
</dbReference>
<dbReference type="SUPFAM" id="SSF63829">
    <property type="entry name" value="Calcium-dependent phosphotriesterase"/>
    <property type="match status" value="2"/>
</dbReference>
<dbReference type="Pfam" id="PF02518">
    <property type="entry name" value="HATPase_c"/>
    <property type="match status" value="1"/>
</dbReference>
<dbReference type="InterPro" id="IPR013783">
    <property type="entry name" value="Ig-like_fold"/>
</dbReference>
<dbReference type="SUPFAM" id="SSF46689">
    <property type="entry name" value="Homeodomain-like"/>
    <property type="match status" value="1"/>
</dbReference>
<dbReference type="EMBL" id="VUNG01000017">
    <property type="protein sequence ID" value="MST84572.1"/>
    <property type="molecule type" value="Genomic_DNA"/>
</dbReference>
<dbReference type="SMART" id="SM00387">
    <property type="entry name" value="HATPase_c"/>
    <property type="match status" value="1"/>
</dbReference>
<dbReference type="FunFam" id="1.10.287.130:FF:000045">
    <property type="entry name" value="Two-component system sensor histidine kinase/response regulator"/>
    <property type="match status" value="1"/>
</dbReference>
<dbReference type="InterPro" id="IPR036890">
    <property type="entry name" value="HATPase_C_sf"/>
</dbReference>
<dbReference type="RefSeq" id="WP_154534159.1">
    <property type="nucleotide sequence ID" value="NZ_VUNG01000017.1"/>
</dbReference>
<evidence type="ECO:0000256" key="5">
    <source>
        <dbReference type="ARBA" id="ARBA00023125"/>
    </source>
</evidence>
<comment type="caution">
    <text evidence="12">The sequence shown here is derived from an EMBL/GenBank/DDBJ whole genome shotgun (WGS) entry which is preliminary data.</text>
</comment>
<dbReference type="Gene3D" id="3.40.50.2300">
    <property type="match status" value="1"/>
</dbReference>
<dbReference type="GO" id="GO:0003700">
    <property type="term" value="F:DNA-binding transcription factor activity"/>
    <property type="evidence" value="ECO:0007669"/>
    <property type="project" value="InterPro"/>
</dbReference>
<dbReference type="InterPro" id="IPR004358">
    <property type="entry name" value="Sig_transdc_His_kin-like_C"/>
</dbReference>
<feature type="modified residue" description="4-aspartylphosphate" evidence="7">
    <location>
        <position position="1136"/>
    </location>
</feature>
<evidence type="ECO:0000313" key="13">
    <source>
        <dbReference type="Proteomes" id="UP000438914"/>
    </source>
</evidence>
<dbReference type="SMART" id="SM00342">
    <property type="entry name" value="HTH_ARAC"/>
    <property type="match status" value="1"/>
</dbReference>
<dbReference type="Proteomes" id="UP000438914">
    <property type="component" value="Unassembled WGS sequence"/>
</dbReference>
<dbReference type="Pfam" id="PF00512">
    <property type="entry name" value="HisKA"/>
    <property type="match status" value="1"/>
</dbReference>
<evidence type="ECO:0000259" key="10">
    <source>
        <dbReference type="PROSITE" id="PS50109"/>
    </source>
</evidence>
<dbReference type="InterPro" id="IPR015943">
    <property type="entry name" value="WD40/YVTN_repeat-like_dom_sf"/>
</dbReference>
<protein>
    <recommendedName>
        <fullName evidence="2">histidine kinase</fullName>
        <ecNumber evidence="2">2.7.13.3</ecNumber>
    </recommendedName>
</protein>
<dbReference type="CDD" id="cd00075">
    <property type="entry name" value="HATPase"/>
    <property type="match status" value="1"/>
</dbReference>
<dbReference type="Pfam" id="PF12833">
    <property type="entry name" value="HTH_18"/>
    <property type="match status" value="1"/>
</dbReference>
<accession>A0A7K0KF61</accession>
<comment type="catalytic activity">
    <reaction evidence="1">
        <text>ATP + protein L-histidine = ADP + protein N-phospho-L-histidine.</text>
        <dbReference type="EC" id="2.7.13.3"/>
    </reaction>
</comment>
<dbReference type="GO" id="GO:0000155">
    <property type="term" value="F:phosphorelay sensor kinase activity"/>
    <property type="evidence" value="ECO:0007669"/>
    <property type="project" value="InterPro"/>
</dbReference>
<dbReference type="InterPro" id="IPR001789">
    <property type="entry name" value="Sig_transdc_resp-reg_receiver"/>
</dbReference>
<dbReference type="SMART" id="SM00388">
    <property type="entry name" value="HisKA"/>
    <property type="match status" value="1"/>
</dbReference>
<dbReference type="Gene3D" id="1.10.287.130">
    <property type="match status" value="1"/>
</dbReference>
<evidence type="ECO:0000256" key="1">
    <source>
        <dbReference type="ARBA" id="ARBA00000085"/>
    </source>
</evidence>
<evidence type="ECO:0000256" key="4">
    <source>
        <dbReference type="ARBA" id="ARBA00023015"/>
    </source>
</evidence>
<dbReference type="SUPFAM" id="SSF55874">
    <property type="entry name" value="ATPase domain of HSP90 chaperone/DNA topoisomerase II/histidine kinase"/>
    <property type="match status" value="1"/>
</dbReference>
<evidence type="ECO:0000256" key="6">
    <source>
        <dbReference type="ARBA" id="ARBA00023163"/>
    </source>
</evidence>
<dbReference type="PROSITE" id="PS01124">
    <property type="entry name" value="HTH_ARAC_FAMILY_2"/>
    <property type="match status" value="1"/>
</dbReference>
<dbReference type="PROSITE" id="PS50109">
    <property type="entry name" value="HIS_KIN"/>
    <property type="match status" value="1"/>
</dbReference>
<evidence type="ECO:0000256" key="7">
    <source>
        <dbReference type="PROSITE-ProRule" id="PRU00169"/>
    </source>
</evidence>
<evidence type="ECO:0000259" key="9">
    <source>
        <dbReference type="PROSITE" id="PS01124"/>
    </source>
</evidence>
<dbReference type="EC" id="2.7.13.3" evidence="2"/>
<sequence>MNCYQQLRTIWILTLLLAGFLTAHAQDEVPHFFRLTYNNGLSDNKVNCIIKSHEGYIWAGTPQGLNRYDGFRIRVFYANPRAPHTLPDNNILNLYEDAEGQLWVNTPAGHCRFNPKTEQVNRNTDQWLHQHHVSGHLLMMDTDKKHNLWILAVSPNKLYYYDFQRRHATVMKVSPRQLNNVTSIHAEEKGLCLVYNRGAMAWVDRNSGTIAWTDHYIPNHDATPNQHYHTIIDRQGNRWAWAENKAYCYQRSIHAWRLIYDRPVNDVALDHGGHVLLATDHNGLVMLDKKGKELNHWLNLPTDSRSLSDNTLQCLYVDDHDALWIGFYRMGMAVRATQHSLFKLIPLGDICTMTQGRDGYIWLGTNDNGIWRYDLKKNLRHISPAQSGLSSEVIVAALTDKDGSLWFGSYQGGLAHLKDGRWTTYRQHNSQLAINSVWALAQLHDGSIAIATLGGGLQILDCQSGKFTTYNTRNSNITSDYLSSLSVAADGTLAIGHSQGISLLRPGKHRFQNIGQSGDPKGNKLTSLSVNQVLYDTHARLWIANTSGLNVLEPNGQQLNEVNLQNQNSHTEVCALAEDHYHNIWASTSNGLMRISVQQSKDGSRYLVTPYGHAGGLQNRLFNKRSILCLRDGRVLVGGIDGINIVLPWKARQQQSKAHLIFSGLTLFDHVVGVGDSINGHVVLTQSLNSLRKLVLNHDENTFTIQLATTLAGQQTQPQILYRLRGEEKQWSVASGNDPCVHLTNLSPGKYTLEVRLTDANGLPSQQIEQMSIVIRQPFYLQPWALLIYLTLAALAVWNGRRRWRLRRTNELEKMELKKQKEIEEAKMVFFTNISHELRTPLTLIIAPIESMMKQNYDTATLHKLHLINRNAHQLLMMVNKMLDLRRIMRGKEKIALSTGDLITFVHELCEPFASLSEKAITLTFHTDVARLTLAFDKGKVDRMVTNLLSNAYKFTPQGGRVDVTVSLEDHRQVLISVADNGPGISDQDKAHLFERFYQGEDGKEQMGSGIGLNLSWEYAKMLGGTIKVEDNKGGGARFTIVLPAKDLQVEGDGYVQALGNAGMAQDSFAVCNTADGERSDTNEHQPTLLLVDDNPDFLNFLKTELQASYRILCSENGKLALDVIHHEIPDLVITDVMMPEMDGNELCRQIKGNDRTHHLPVMMLTARLADENEIESRECGADDYIKKPFSMDLFKLHIDQLLKQGRIVDNGKVDPKISKPTITPQDEVFIDKATLYVEEHLSDPELTVEQMSDDLAMSRVQLYRRLVGVTGKTPSEFIRLVRLRHAERLLVQSQLSIAEISYKVGFSSTRYFSRCFKDLYGYLPSKYKKNAE</sequence>
<evidence type="ECO:0000313" key="12">
    <source>
        <dbReference type="EMBL" id="MST84572.1"/>
    </source>
</evidence>
<dbReference type="CDD" id="cd00082">
    <property type="entry name" value="HisKA"/>
    <property type="match status" value="1"/>
</dbReference>
<dbReference type="Gene3D" id="2.60.40.10">
    <property type="entry name" value="Immunoglobulins"/>
    <property type="match status" value="1"/>
</dbReference>
<dbReference type="GO" id="GO:0043565">
    <property type="term" value="F:sequence-specific DNA binding"/>
    <property type="evidence" value="ECO:0007669"/>
    <property type="project" value="InterPro"/>
</dbReference>
<dbReference type="InterPro" id="IPR011006">
    <property type="entry name" value="CheY-like_superfamily"/>
</dbReference>
<dbReference type="Pfam" id="PF07494">
    <property type="entry name" value="Reg_prop"/>
    <property type="match status" value="3"/>
</dbReference>
<dbReference type="InterPro" id="IPR009057">
    <property type="entry name" value="Homeodomain-like_sf"/>
</dbReference>
<dbReference type="Pfam" id="PF00072">
    <property type="entry name" value="Response_reg"/>
    <property type="match status" value="1"/>
</dbReference>
<keyword evidence="4" id="KW-0805">Transcription regulation</keyword>
<evidence type="ECO:0000256" key="8">
    <source>
        <dbReference type="SAM" id="SignalP"/>
    </source>
</evidence>
<feature type="domain" description="Histidine kinase" evidence="10">
    <location>
        <begin position="833"/>
        <end position="1047"/>
    </location>
</feature>
<evidence type="ECO:0000256" key="2">
    <source>
        <dbReference type="ARBA" id="ARBA00012438"/>
    </source>
</evidence>
<dbReference type="InterPro" id="IPR005467">
    <property type="entry name" value="His_kinase_dom"/>
</dbReference>
<proteinExistence type="predicted"/>
<dbReference type="InterPro" id="IPR036097">
    <property type="entry name" value="HisK_dim/P_sf"/>
</dbReference>
<feature type="domain" description="HTH araC/xylS-type" evidence="9">
    <location>
        <begin position="1232"/>
        <end position="1331"/>
    </location>
</feature>
<dbReference type="PROSITE" id="PS50110">
    <property type="entry name" value="RESPONSE_REGULATORY"/>
    <property type="match status" value="1"/>
</dbReference>